<protein>
    <submittedName>
        <fullName evidence="1">Uncharacterized protein</fullName>
    </submittedName>
</protein>
<reference evidence="1 2" key="1">
    <citation type="journal article" date="2020" name="Nature">
        <title>Six reference-quality genomes reveal evolution of bat adaptations.</title>
        <authorList>
            <person name="Jebb D."/>
            <person name="Huang Z."/>
            <person name="Pippel M."/>
            <person name="Hughes G.M."/>
            <person name="Lavrichenko K."/>
            <person name="Devanna P."/>
            <person name="Winkler S."/>
            <person name="Jermiin L.S."/>
            <person name="Skirmuntt E.C."/>
            <person name="Katzourakis A."/>
            <person name="Burkitt-Gray L."/>
            <person name="Ray D.A."/>
            <person name="Sullivan K.A.M."/>
            <person name="Roscito J.G."/>
            <person name="Kirilenko B.M."/>
            <person name="Davalos L.M."/>
            <person name="Corthals A.P."/>
            <person name="Power M.L."/>
            <person name="Jones G."/>
            <person name="Ransome R.D."/>
            <person name="Dechmann D.K.N."/>
            <person name="Locatelli A.G."/>
            <person name="Puechmaille S.J."/>
            <person name="Fedrigo O."/>
            <person name="Jarvis E.D."/>
            <person name="Hiller M."/>
            <person name="Vernes S.C."/>
            <person name="Myers E.W."/>
            <person name="Teeling E.C."/>
        </authorList>
    </citation>
    <scope>NUCLEOTIDE SEQUENCE [LARGE SCALE GENOMIC DNA]</scope>
    <source>
        <strain evidence="1">MRouAeg1</strain>
        <tissue evidence="1">Muscle</tissue>
    </source>
</reference>
<keyword evidence="2" id="KW-1185">Reference proteome</keyword>
<dbReference type="AlphaFoldDB" id="A0A7J8D775"/>
<dbReference type="Proteomes" id="UP000593571">
    <property type="component" value="Unassembled WGS sequence"/>
</dbReference>
<evidence type="ECO:0000313" key="1">
    <source>
        <dbReference type="EMBL" id="KAF6418772.1"/>
    </source>
</evidence>
<organism evidence="1 2">
    <name type="scientific">Rousettus aegyptiacus</name>
    <name type="common">Egyptian fruit bat</name>
    <name type="synonym">Pteropus aegyptiacus</name>
    <dbReference type="NCBI Taxonomy" id="9407"/>
    <lineage>
        <taxon>Eukaryota</taxon>
        <taxon>Metazoa</taxon>
        <taxon>Chordata</taxon>
        <taxon>Craniata</taxon>
        <taxon>Vertebrata</taxon>
        <taxon>Euteleostomi</taxon>
        <taxon>Mammalia</taxon>
        <taxon>Eutheria</taxon>
        <taxon>Laurasiatheria</taxon>
        <taxon>Chiroptera</taxon>
        <taxon>Yinpterochiroptera</taxon>
        <taxon>Pteropodoidea</taxon>
        <taxon>Pteropodidae</taxon>
        <taxon>Rousettinae</taxon>
        <taxon>Rousettus</taxon>
    </lineage>
</organism>
<comment type="caution">
    <text evidence="1">The sequence shown here is derived from an EMBL/GenBank/DDBJ whole genome shotgun (WGS) entry which is preliminary data.</text>
</comment>
<proteinExistence type="predicted"/>
<gene>
    <name evidence="1" type="ORF">HJG63_008794</name>
</gene>
<evidence type="ECO:0000313" key="2">
    <source>
        <dbReference type="Proteomes" id="UP000593571"/>
    </source>
</evidence>
<accession>A0A7J8D775</accession>
<sequence length="129" mass="14170">MCLILEVSSDLKVLAPSSVLERTRVASVLRRRGPAVPRRGGLCQVFLNHCPEMRYSLQLPKIHIGAHQNSSDVGSRGRCHQRTASLASQVSLSLLLFISESHCVTRSIGLGLWDTRIAVLVLILTNEVT</sequence>
<name>A0A7J8D775_ROUAE</name>
<dbReference type="EMBL" id="JACASE010000013">
    <property type="protein sequence ID" value="KAF6418772.1"/>
    <property type="molecule type" value="Genomic_DNA"/>
</dbReference>